<evidence type="ECO:0000256" key="10">
    <source>
        <dbReference type="ARBA" id="ARBA00023136"/>
    </source>
</evidence>
<dbReference type="GO" id="GO:0005764">
    <property type="term" value="C:lysosome"/>
    <property type="evidence" value="ECO:0007669"/>
    <property type="project" value="UniProtKB-SubCell"/>
</dbReference>
<dbReference type="GO" id="GO:0016308">
    <property type="term" value="F:1-phosphatidylinositol-4-phosphate 5-kinase activity"/>
    <property type="evidence" value="ECO:0007669"/>
    <property type="project" value="TreeGrafter"/>
</dbReference>
<keyword evidence="5 18" id="KW-0808">Transferase</keyword>
<dbReference type="GO" id="GO:0005886">
    <property type="term" value="C:plasma membrane"/>
    <property type="evidence" value="ECO:0007669"/>
    <property type="project" value="UniProtKB-SubCell"/>
</dbReference>
<keyword evidence="7 18" id="KW-0418">Kinase</keyword>
<keyword evidence="12" id="KW-0539">Nucleus</keyword>
<comment type="subcellular location">
    <subcellularLocation>
        <location evidence="2">Cell membrane</location>
    </subcellularLocation>
    <subcellularLocation>
        <location evidence="3">Lysosome</location>
    </subcellularLocation>
    <subcellularLocation>
        <location evidence="1">Nucleus</location>
    </subcellularLocation>
</comment>
<keyword evidence="8 18" id="KW-0067">ATP-binding</keyword>
<organism evidence="20 21">
    <name type="scientific">Fukomys damarensis</name>
    <name type="common">Damaraland mole rat</name>
    <name type="synonym">Cryptomys damarensis</name>
    <dbReference type="NCBI Taxonomy" id="885580"/>
    <lineage>
        <taxon>Eukaryota</taxon>
        <taxon>Metazoa</taxon>
        <taxon>Chordata</taxon>
        <taxon>Craniata</taxon>
        <taxon>Vertebrata</taxon>
        <taxon>Euteleostomi</taxon>
        <taxon>Mammalia</taxon>
        <taxon>Eutheria</taxon>
        <taxon>Euarchontoglires</taxon>
        <taxon>Glires</taxon>
        <taxon>Rodentia</taxon>
        <taxon>Hystricomorpha</taxon>
        <taxon>Bathyergidae</taxon>
        <taxon>Fukomys</taxon>
    </lineage>
</organism>
<evidence type="ECO:0000256" key="11">
    <source>
        <dbReference type="ARBA" id="ARBA00023228"/>
    </source>
</evidence>
<dbReference type="InterPro" id="IPR023610">
    <property type="entry name" value="PInositol-4/5-P-5/4-kinase"/>
</dbReference>
<name>A0A091DPE3_FUKDA</name>
<evidence type="ECO:0000256" key="2">
    <source>
        <dbReference type="ARBA" id="ARBA00004236"/>
    </source>
</evidence>
<reference evidence="20 21" key="1">
    <citation type="submission" date="2013-11" db="EMBL/GenBank/DDBJ databases">
        <title>The Damaraland mole rat (Fukomys damarensis) genome and evolution of African mole rats.</title>
        <authorList>
            <person name="Gladyshev V.N."/>
            <person name="Fang X."/>
        </authorList>
    </citation>
    <scope>NUCLEOTIDE SEQUENCE [LARGE SCALE GENOMIC DNA]</scope>
    <source>
        <tissue evidence="20">Liver</tissue>
    </source>
</reference>
<keyword evidence="21" id="KW-1185">Reference proteome</keyword>
<evidence type="ECO:0000256" key="16">
    <source>
        <dbReference type="ARBA" id="ARBA00042005"/>
    </source>
</evidence>
<evidence type="ECO:0000256" key="9">
    <source>
        <dbReference type="ARBA" id="ARBA00023098"/>
    </source>
</evidence>
<evidence type="ECO:0000256" key="13">
    <source>
        <dbReference type="ARBA" id="ARBA00040083"/>
    </source>
</evidence>
<evidence type="ECO:0000313" key="21">
    <source>
        <dbReference type="Proteomes" id="UP000028990"/>
    </source>
</evidence>
<keyword evidence="11" id="KW-0458">Lysosome</keyword>
<dbReference type="Gene3D" id="3.30.800.10">
    <property type="entry name" value="Phosphatidylinositol Phosphate Kinase II Beta"/>
    <property type="match status" value="1"/>
</dbReference>
<keyword evidence="6 18" id="KW-0547">Nucleotide-binding</keyword>
<dbReference type="SUPFAM" id="SSF56104">
    <property type="entry name" value="SAICAR synthase-like"/>
    <property type="match status" value="1"/>
</dbReference>
<evidence type="ECO:0000256" key="5">
    <source>
        <dbReference type="ARBA" id="ARBA00022679"/>
    </source>
</evidence>
<evidence type="ECO:0000256" key="3">
    <source>
        <dbReference type="ARBA" id="ARBA00004371"/>
    </source>
</evidence>
<feature type="domain" description="PIPK" evidence="19">
    <location>
        <begin position="1"/>
        <end position="82"/>
    </location>
</feature>
<evidence type="ECO:0000256" key="14">
    <source>
        <dbReference type="ARBA" id="ARBA00041775"/>
    </source>
</evidence>
<dbReference type="PANTHER" id="PTHR23086:SF21">
    <property type="entry name" value="PHOSPHATIDYLINOSITOL 5-PHOSPHATE 4-KINASE TYPE-2 ALPHA"/>
    <property type="match status" value="1"/>
</dbReference>
<evidence type="ECO:0000256" key="4">
    <source>
        <dbReference type="ARBA" id="ARBA00022475"/>
    </source>
</evidence>
<dbReference type="AlphaFoldDB" id="A0A091DPE3"/>
<dbReference type="PROSITE" id="PS51455">
    <property type="entry name" value="PIPK"/>
    <property type="match status" value="1"/>
</dbReference>
<proteinExistence type="predicted"/>
<accession>A0A091DPE3</accession>
<evidence type="ECO:0000256" key="17">
    <source>
        <dbReference type="ARBA" id="ARBA00042280"/>
    </source>
</evidence>
<dbReference type="GO" id="GO:0046854">
    <property type="term" value="P:phosphatidylinositol phosphate biosynthetic process"/>
    <property type="evidence" value="ECO:0007669"/>
    <property type="project" value="TreeGrafter"/>
</dbReference>
<evidence type="ECO:0000256" key="12">
    <source>
        <dbReference type="ARBA" id="ARBA00023242"/>
    </source>
</evidence>
<dbReference type="InterPro" id="IPR027484">
    <property type="entry name" value="PInositol-4-P-5-kinase_N"/>
</dbReference>
<sequence>MLSHFKFKEYCPMVFQNLWESFGIHDQDFQNYLTRSAPLPSDSQARSEARFHTSHNKRYVITTITSEDVAEMHNILKKYSSV</sequence>
<dbReference type="GO" id="GO:0005634">
    <property type="term" value="C:nucleus"/>
    <property type="evidence" value="ECO:0007669"/>
    <property type="project" value="UniProtKB-SubCell"/>
</dbReference>
<protein>
    <recommendedName>
        <fullName evidence="13">Phosphatidylinositol 5-phosphate 4-kinase type-2 alpha</fullName>
    </recommendedName>
    <alternativeName>
        <fullName evidence="14">1-phosphatidylinositol 5-phosphate 4-kinase 2-alpha</fullName>
    </alternativeName>
    <alternativeName>
        <fullName evidence="17">Diphosphoinositide kinase 2-alpha</fullName>
    </alternativeName>
    <alternativeName>
        <fullName evidence="16">Phosphatidylinositol 5-phosphate 4-kinase type II alpha</fullName>
    </alternativeName>
    <alternativeName>
        <fullName evidence="15">PtdIns(5)P-4-kinase isoform 2-alpha</fullName>
    </alternativeName>
</protein>
<evidence type="ECO:0000256" key="15">
    <source>
        <dbReference type="ARBA" id="ARBA00041869"/>
    </source>
</evidence>
<keyword evidence="9" id="KW-0443">Lipid metabolism</keyword>
<evidence type="ECO:0000256" key="8">
    <source>
        <dbReference type="ARBA" id="ARBA00022840"/>
    </source>
</evidence>
<evidence type="ECO:0000256" key="18">
    <source>
        <dbReference type="PROSITE-ProRule" id="PRU00781"/>
    </source>
</evidence>
<keyword evidence="4" id="KW-1003">Cell membrane</keyword>
<evidence type="ECO:0000313" key="20">
    <source>
        <dbReference type="EMBL" id="KFO32328.1"/>
    </source>
</evidence>
<evidence type="ECO:0000259" key="19">
    <source>
        <dbReference type="PROSITE" id="PS51455"/>
    </source>
</evidence>
<dbReference type="EMBL" id="KN122182">
    <property type="protein sequence ID" value="KFO32328.1"/>
    <property type="molecule type" value="Genomic_DNA"/>
</dbReference>
<dbReference type="InterPro" id="IPR002498">
    <property type="entry name" value="PInositol-4-P-4/5-kinase_core"/>
</dbReference>
<evidence type="ECO:0000256" key="6">
    <source>
        <dbReference type="ARBA" id="ARBA00022741"/>
    </source>
</evidence>
<dbReference type="PANTHER" id="PTHR23086">
    <property type="entry name" value="PHOSPHATIDYLINOSITOL-4-PHOSPHATE 5-KINASE"/>
    <property type="match status" value="1"/>
</dbReference>
<dbReference type="GO" id="GO:0005524">
    <property type="term" value="F:ATP binding"/>
    <property type="evidence" value="ECO:0007669"/>
    <property type="project" value="UniProtKB-UniRule"/>
</dbReference>
<gene>
    <name evidence="20" type="ORF">H920_06275</name>
</gene>
<evidence type="ECO:0000256" key="7">
    <source>
        <dbReference type="ARBA" id="ARBA00022777"/>
    </source>
</evidence>
<evidence type="ECO:0000256" key="1">
    <source>
        <dbReference type="ARBA" id="ARBA00004123"/>
    </source>
</evidence>
<dbReference type="GO" id="GO:0016309">
    <property type="term" value="F:1-phosphatidylinositol-5-phosphate 4-kinase activity"/>
    <property type="evidence" value="ECO:0007669"/>
    <property type="project" value="TreeGrafter"/>
</dbReference>
<dbReference type="Proteomes" id="UP000028990">
    <property type="component" value="Unassembled WGS sequence"/>
</dbReference>
<keyword evidence="10" id="KW-0472">Membrane</keyword>